<evidence type="ECO:0000259" key="1">
    <source>
        <dbReference type="PROSITE" id="PS51819"/>
    </source>
</evidence>
<accession>A3VBA6</accession>
<name>A3VBA6_9RHOB</name>
<comment type="caution">
    <text evidence="2">The sequence shown here is derived from an EMBL/GenBank/DDBJ whole genome shotgun (WGS) entry which is preliminary data.</text>
</comment>
<sequence>MTLHAAVPTLPVRDVAEAQAQYRDTLGFDIAWHNIEGRIGAVRRGDCVLFLRETDGPITPLELWVFCDDVDGTEADLTALGADISDPISDKPWGLRSFTVRDPSGHLIHFHHDLWTAA</sequence>
<gene>
    <name evidence="2" type="ORF">RB2654_16256</name>
</gene>
<dbReference type="SUPFAM" id="SSF54593">
    <property type="entry name" value="Glyoxalase/Bleomycin resistance protein/Dihydroxybiphenyl dioxygenase"/>
    <property type="match status" value="1"/>
</dbReference>
<dbReference type="eggNOG" id="COG0346">
    <property type="taxonomic scope" value="Bacteria"/>
</dbReference>
<dbReference type="HOGENOM" id="CLU_046006_15_3_5"/>
<dbReference type="Gene3D" id="3.10.180.10">
    <property type="entry name" value="2,3-Dihydroxybiphenyl 1,2-Dioxygenase, domain 1"/>
    <property type="match status" value="1"/>
</dbReference>
<dbReference type="PROSITE" id="PS51819">
    <property type="entry name" value="VOC"/>
    <property type="match status" value="1"/>
</dbReference>
<dbReference type="InterPro" id="IPR004360">
    <property type="entry name" value="Glyas_Fos-R_dOase_dom"/>
</dbReference>
<evidence type="ECO:0000313" key="3">
    <source>
        <dbReference type="Proteomes" id="UP000002931"/>
    </source>
</evidence>
<feature type="domain" description="VOC" evidence="1">
    <location>
        <begin position="2"/>
        <end position="113"/>
    </location>
</feature>
<dbReference type="RefSeq" id="WP_008333516.1">
    <property type="nucleotide sequence ID" value="NZ_VNHV01000004.1"/>
</dbReference>
<dbReference type="Proteomes" id="UP000002931">
    <property type="component" value="Unassembled WGS sequence"/>
</dbReference>
<organism evidence="2 3">
    <name type="scientific">Maritimibacter alkaliphilus HTCC2654</name>
    <dbReference type="NCBI Taxonomy" id="314271"/>
    <lineage>
        <taxon>Bacteria</taxon>
        <taxon>Pseudomonadati</taxon>
        <taxon>Pseudomonadota</taxon>
        <taxon>Alphaproteobacteria</taxon>
        <taxon>Rhodobacterales</taxon>
        <taxon>Roseobacteraceae</taxon>
        <taxon>Maritimibacter</taxon>
    </lineage>
</organism>
<dbReference type="InterPro" id="IPR037523">
    <property type="entry name" value="VOC_core"/>
</dbReference>
<reference evidence="2 3" key="1">
    <citation type="journal article" date="2010" name="J. Bacteriol.">
        <title>Genome sequences of Pelagibaca bermudensis HTCC2601T and Maritimibacter alkaliphilus HTCC2654T, the type strains of two marine Roseobacter genera.</title>
        <authorList>
            <person name="Thrash J.C."/>
            <person name="Cho J.C."/>
            <person name="Ferriera S."/>
            <person name="Johnson J."/>
            <person name="Vergin K.L."/>
            <person name="Giovannoni S.J."/>
        </authorList>
    </citation>
    <scope>NUCLEOTIDE SEQUENCE [LARGE SCALE GENOMIC DNA]</scope>
    <source>
        <strain evidence="2 3">HTCC2654</strain>
    </source>
</reference>
<dbReference type="Pfam" id="PF00903">
    <property type="entry name" value="Glyoxalase"/>
    <property type="match status" value="1"/>
</dbReference>
<keyword evidence="3" id="KW-1185">Reference proteome</keyword>
<dbReference type="STRING" id="314271.RB2654_16256"/>
<dbReference type="EMBL" id="AAMT01000002">
    <property type="protein sequence ID" value="EAQ14239.1"/>
    <property type="molecule type" value="Genomic_DNA"/>
</dbReference>
<dbReference type="InterPro" id="IPR029068">
    <property type="entry name" value="Glyas_Bleomycin-R_OHBP_Dase"/>
</dbReference>
<evidence type="ECO:0000313" key="2">
    <source>
        <dbReference type="EMBL" id="EAQ14239.1"/>
    </source>
</evidence>
<proteinExistence type="predicted"/>
<protein>
    <submittedName>
        <fullName evidence="2">Bleomycin resistance protein</fullName>
    </submittedName>
</protein>
<dbReference type="AlphaFoldDB" id="A3VBA6"/>